<dbReference type="AlphaFoldDB" id="A0A803LET3"/>
<dbReference type="EnsemblPlants" id="AUR62043462-RA">
    <property type="protein sequence ID" value="AUR62043462-RA:cds"/>
    <property type="gene ID" value="AUR62043462"/>
</dbReference>
<accession>A0A803LET3</accession>
<accession>A0A803NBM1</accession>
<dbReference type="Proteomes" id="UP000596660">
    <property type="component" value="Unplaced"/>
</dbReference>
<dbReference type="EnsemblPlants" id="AUR62031862-RA">
    <property type="protein sequence ID" value="AUR62031862-RA:cds"/>
    <property type="gene ID" value="AUR62031862"/>
</dbReference>
<dbReference type="Gramene" id="AUR62043462-RA">
    <property type="protein sequence ID" value="AUR62043462-RA:cds"/>
    <property type="gene ID" value="AUR62043462"/>
</dbReference>
<organism evidence="1 2">
    <name type="scientific">Chenopodium quinoa</name>
    <name type="common">Quinoa</name>
    <dbReference type="NCBI Taxonomy" id="63459"/>
    <lineage>
        <taxon>Eukaryota</taxon>
        <taxon>Viridiplantae</taxon>
        <taxon>Streptophyta</taxon>
        <taxon>Embryophyta</taxon>
        <taxon>Tracheophyta</taxon>
        <taxon>Spermatophyta</taxon>
        <taxon>Magnoliopsida</taxon>
        <taxon>eudicotyledons</taxon>
        <taxon>Gunneridae</taxon>
        <taxon>Pentapetalae</taxon>
        <taxon>Caryophyllales</taxon>
        <taxon>Chenopodiaceae</taxon>
        <taxon>Chenopodioideae</taxon>
        <taxon>Atripliceae</taxon>
        <taxon>Chenopodium</taxon>
    </lineage>
</organism>
<name>A0A803LET3_CHEQI</name>
<protein>
    <submittedName>
        <fullName evidence="1">Uncharacterized protein</fullName>
    </submittedName>
</protein>
<reference evidence="1" key="1">
    <citation type="journal article" date="2017" name="Nature">
        <title>The genome of Chenopodium quinoa.</title>
        <authorList>
            <person name="Jarvis D.E."/>
            <person name="Ho Y.S."/>
            <person name="Lightfoot D.J."/>
            <person name="Schmoeckel S.M."/>
            <person name="Li B."/>
            <person name="Borm T.J.A."/>
            <person name="Ohyanagi H."/>
            <person name="Mineta K."/>
            <person name="Michell C.T."/>
            <person name="Saber N."/>
            <person name="Kharbatia N.M."/>
            <person name="Rupper R.R."/>
            <person name="Sharp A.R."/>
            <person name="Dally N."/>
            <person name="Boughton B.A."/>
            <person name="Woo Y.H."/>
            <person name="Gao G."/>
            <person name="Schijlen E.G.W.M."/>
            <person name="Guo X."/>
            <person name="Momin A.A."/>
            <person name="Negrao S."/>
            <person name="Al-Babili S."/>
            <person name="Gehring C."/>
            <person name="Roessner U."/>
            <person name="Jung C."/>
            <person name="Murphy K."/>
            <person name="Arold S.T."/>
            <person name="Gojobori T."/>
            <person name="van der Linden C.G."/>
            <person name="van Loo E.N."/>
            <person name="Jellen E.N."/>
            <person name="Maughan P.J."/>
            <person name="Tester M."/>
        </authorList>
    </citation>
    <scope>NUCLEOTIDE SEQUENCE [LARGE SCALE GENOMIC DNA]</scope>
    <source>
        <strain evidence="1">cv. PI 614886</strain>
    </source>
</reference>
<dbReference type="Gramene" id="AUR62031862-RA">
    <property type="protein sequence ID" value="AUR62031862-RA:cds"/>
    <property type="gene ID" value="AUR62031862"/>
</dbReference>
<sequence>MMAVSSKPPIIPSTMVMGFDSSQRFRFRAVAKVTIVDNGFLISRRKEEDGARFGGLEFELDKLSSRTVADQSRSRGGFLLSSVVPFMVS</sequence>
<reference evidence="1" key="2">
    <citation type="submission" date="2021-03" db="UniProtKB">
        <authorList>
            <consortium name="EnsemblPlants"/>
        </authorList>
    </citation>
    <scope>IDENTIFICATION</scope>
</reference>
<evidence type="ECO:0000313" key="2">
    <source>
        <dbReference type="Proteomes" id="UP000596660"/>
    </source>
</evidence>
<evidence type="ECO:0000313" key="1">
    <source>
        <dbReference type="EnsemblPlants" id="AUR62011689-RA:cds"/>
    </source>
</evidence>
<dbReference type="EnsemblPlants" id="AUR62011689-RA">
    <property type="protein sequence ID" value="AUR62011689-RA:cds"/>
    <property type="gene ID" value="AUR62011689"/>
</dbReference>
<accession>A0A803MLQ0</accession>
<proteinExistence type="predicted"/>
<keyword evidence="2" id="KW-1185">Reference proteome</keyword>
<dbReference type="Gramene" id="AUR62011689-RA">
    <property type="protein sequence ID" value="AUR62011689-RA:cds"/>
    <property type="gene ID" value="AUR62011689"/>
</dbReference>